<dbReference type="Proteomes" id="UP000198881">
    <property type="component" value="Unassembled WGS sequence"/>
</dbReference>
<organism evidence="2 3">
    <name type="scientific">Micrococcus terreus</name>
    <dbReference type="NCBI Taxonomy" id="574650"/>
    <lineage>
        <taxon>Bacteria</taxon>
        <taxon>Bacillati</taxon>
        <taxon>Actinomycetota</taxon>
        <taxon>Actinomycetes</taxon>
        <taxon>Micrococcales</taxon>
        <taxon>Micrococcaceae</taxon>
        <taxon>Micrococcus</taxon>
    </lineage>
</organism>
<accession>A0A1I7MP87</accession>
<feature type="transmembrane region" description="Helical" evidence="1">
    <location>
        <begin position="319"/>
        <end position="340"/>
    </location>
</feature>
<evidence type="ECO:0000313" key="3">
    <source>
        <dbReference type="Proteomes" id="UP000198881"/>
    </source>
</evidence>
<feature type="transmembrane region" description="Helical" evidence="1">
    <location>
        <begin position="84"/>
        <end position="103"/>
    </location>
</feature>
<dbReference type="OrthoDB" id="3767297at2"/>
<proteinExistence type="predicted"/>
<evidence type="ECO:0000313" key="2">
    <source>
        <dbReference type="EMBL" id="SFV23732.1"/>
    </source>
</evidence>
<protein>
    <recommendedName>
        <fullName evidence="4">O-antigen ligase</fullName>
    </recommendedName>
</protein>
<keyword evidence="1" id="KW-1133">Transmembrane helix</keyword>
<dbReference type="EMBL" id="FPCG01000008">
    <property type="protein sequence ID" value="SFV23732.1"/>
    <property type="molecule type" value="Genomic_DNA"/>
</dbReference>
<dbReference type="RefSeq" id="WP_143109472.1">
    <property type="nucleotide sequence ID" value="NZ_FPCG01000008.1"/>
</dbReference>
<feature type="transmembrane region" description="Helical" evidence="1">
    <location>
        <begin position="181"/>
        <end position="197"/>
    </location>
</feature>
<gene>
    <name evidence="2" type="ORF">SAMN04487966_10862</name>
</gene>
<name>A0A1I7MP87_9MICC</name>
<keyword evidence="1" id="KW-0472">Membrane</keyword>
<dbReference type="AlphaFoldDB" id="A0A1I7MP87"/>
<evidence type="ECO:0000256" key="1">
    <source>
        <dbReference type="SAM" id="Phobius"/>
    </source>
</evidence>
<dbReference type="InterPro" id="IPR051533">
    <property type="entry name" value="WaaL-like"/>
</dbReference>
<dbReference type="PANTHER" id="PTHR37422">
    <property type="entry name" value="TEICHURONIC ACID BIOSYNTHESIS PROTEIN TUAE"/>
    <property type="match status" value="1"/>
</dbReference>
<feature type="transmembrane region" description="Helical" evidence="1">
    <location>
        <begin position="115"/>
        <end position="134"/>
    </location>
</feature>
<feature type="transmembrane region" description="Helical" evidence="1">
    <location>
        <begin position="204"/>
        <end position="233"/>
    </location>
</feature>
<keyword evidence="3" id="KW-1185">Reference proteome</keyword>
<keyword evidence="1" id="KW-0812">Transmembrane</keyword>
<dbReference type="PANTHER" id="PTHR37422:SF13">
    <property type="entry name" value="LIPOPOLYSACCHARIDE BIOSYNTHESIS PROTEIN PA4999-RELATED"/>
    <property type="match status" value="1"/>
</dbReference>
<dbReference type="STRING" id="574650.SAMN04487966_10862"/>
<sequence length="400" mass="42664">MNEADQAQRMRAVGLVPVLTRREAQKAHPLLDTSSSRILDVLLGALLVVDGISVGAGAFRLPIAEAAGLALVLLAGFRRPRRSLANFGVLAVLAFGLLTFLAVSSTVNGIDDEDWVRRIFRIAVLMCLAGSFASGRLDLRGALHGMITALVINIPLFYAGLAPDTYGGVLTGILGDKNVAGLYYAVIPVLLIATTTSRRHQVLLFAFAFGGTALTGSRTSLAGLACALIWMIVSPRLGLTVRWILAIGLGLGVYWLSESLPRLGGYFDDRLGSDLLRERIQTASWEKAAEAPWYGRGLGEAHVHLDEATWFFHNSFWGLLAEGGWPFLVIVLSAYVVLGMRPFRHAVRTPSRVAVEASTLIFLVCASQLGEVFITVTGALVLGAGLLLTSAEGGGRATAV</sequence>
<feature type="transmembrane region" description="Helical" evidence="1">
    <location>
        <begin position="141"/>
        <end position="161"/>
    </location>
</feature>
<reference evidence="2 3" key="1">
    <citation type="submission" date="2016-10" db="EMBL/GenBank/DDBJ databases">
        <authorList>
            <person name="de Groot N.N."/>
        </authorList>
    </citation>
    <scope>NUCLEOTIDE SEQUENCE [LARGE SCALE GENOMIC DNA]</scope>
    <source>
        <strain evidence="2 3">CGMCC 1.7054</strain>
    </source>
</reference>
<feature type="transmembrane region" description="Helical" evidence="1">
    <location>
        <begin position="360"/>
        <end position="388"/>
    </location>
</feature>
<evidence type="ECO:0008006" key="4">
    <source>
        <dbReference type="Google" id="ProtNLM"/>
    </source>
</evidence>